<protein>
    <submittedName>
        <fullName evidence="2">Uncharacterized protein</fullName>
    </submittedName>
</protein>
<name>A0A0S4WJK1_RALSL</name>
<dbReference type="EMBL" id="LN899827">
    <property type="protein sequence ID" value="CUV46985.1"/>
    <property type="molecule type" value="Genomic_DNA"/>
</dbReference>
<evidence type="ECO:0000256" key="1">
    <source>
        <dbReference type="SAM" id="MobiDB-lite"/>
    </source>
</evidence>
<reference evidence="2" key="1">
    <citation type="submission" date="2015-10" db="EMBL/GenBank/DDBJ databases">
        <authorList>
            <person name="Gilbert D.G."/>
        </authorList>
    </citation>
    <scope>NUCLEOTIDE SEQUENCE</scope>
    <source>
        <strain evidence="2">Phyl III-seqv23</strain>
    </source>
</reference>
<feature type="compositionally biased region" description="Basic and acidic residues" evidence="1">
    <location>
        <begin position="81"/>
        <end position="90"/>
    </location>
</feature>
<gene>
    <name evidence="2" type="ORF">TO10_v1_770008</name>
</gene>
<organism evidence="2">
    <name type="scientific">Ralstonia solanacearum</name>
    <name type="common">Pseudomonas solanacearum</name>
    <dbReference type="NCBI Taxonomy" id="305"/>
    <lineage>
        <taxon>Bacteria</taxon>
        <taxon>Pseudomonadati</taxon>
        <taxon>Pseudomonadota</taxon>
        <taxon>Betaproteobacteria</taxon>
        <taxon>Burkholderiales</taxon>
        <taxon>Burkholderiaceae</taxon>
        <taxon>Ralstonia</taxon>
        <taxon>Ralstonia solanacearum species complex</taxon>
    </lineage>
</organism>
<proteinExistence type="predicted"/>
<sequence>MTALLQIAPHAQRRRALRIAERRRCAHFGRCLVGGKQREAPAGKVGRRARRQEIRLTRSRAMRPQQQRLNQPAGDAPVATHRIDGHRADDDGFPTLLRGGAPDDTPFFQRDLKRIDDVVDIVRRESATPQERGNFVAIGAGRLTQLNVFGDLHV</sequence>
<feature type="region of interest" description="Disordered" evidence="1">
    <location>
        <begin position="60"/>
        <end position="101"/>
    </location>
</feature>
<evidence type="ECO:0000313" key="2">
    <source>
        <dbReference type="EMBL" id="CUV46985.1"/>
    </source>
</evidence>
<accession>A0A0S4WJK1</accession>
<dbReference type="AlphaFoldDB" id="A0A0S4WJK1"/>